<accession>A0A0J8DBE0</accession>
<reference evidence="9 10" key="1">
    <citation type="submission" date="2015-06" db="EMBL/GenBank/DDBJ databases">
        <title>Draft genome sequence of the purine-degrading Clostridium cylindrosporum HC-1 (DSM 605).</title>
        <authorList>
            <person name="Poehlein A."/>
            <person name="Schiel-Bengelsdorf B."/>
            <person name="Bengelsdorf F."/>
            <person name="Daniel R."/>
            <person name="Duerre P."/>
        </authorList>
    </citation>
    <scope>NUCLEOTIDE SEQUENCE [LARGE SCALE GENOMIC DNA]</scope>
    <source>
        <strain evidence="9 10">DSM 605</strain>
    </source>
</reference>
<gene>
    <name evidence="9" type="primary">dedA</name>
    <name evidence="9" type="ORF">CLCY_8c01220</name>
</gene>
<keyword evidence="10" id="KW-1185">Reference proteome</keyword>
<evidence type="ECO:0000256" key="7">
    <source>
        <dbReference type="RuleBase" id="RU367016"/>
    </source>
</evidence>
<evidence type="ECO:0000256" key="5">
    <source>
        <dbReference type="ARBA" id="ARBA00022989"/>
    </source>
</evidence>
<dbReference type="PATRIC" id="fig|1121307.3.peg.2578"/>
<dbReference type="InterPro" id="IPR032818">
    <property type="entry name" value="DedA-like"/>
</dbReference>
<dbReference type="RefSeq" id="WP_048569198.1">
    <property type="nucleotide sequence ID" value="NZ_LFVU01000001.1"/>
</dbReference>
<feature type="transmembrane region" description="Helical" evidence="7">
    <location>
        <begin position="151"/>
        <end position="171"/>
    </location>
</feature>
<feature type="transmembrane region" description="Helical" evidence="7">
    <location>
        <begin position="25"/>
        <end position="45"/>
    </location>
</feature>
<evidence type="ECO:0000313" key="10">
    <source>
        <dbReference type="Proteomes" id="UP000036756"/>
    </source>
</evidence>
<organism evidence="9 10">
    <name type="scientific">Clostridium cylindrosporum DSM 605</name>
    <dbReference type="NCBI Taxonomy" id="1121307"/>
    <lineage>
        <taxon>Bacteria</taxon>
        <taxon>Bacillati</taxon>
        <taxon>Bacillota</taxon>
        <taxon>Clostridia</taxon>
        <taxon>Eubacteriales</taxon>
        <taxon>Clostridiaceae</taxon>
        <taxon>Clostridium</taxon>
    </lineage>
</organism>
<evidence type="ECO:0000256" key="6">
    <source>
        <dbReference type="ARBA" id="ARBA00023136"/>
    </source>
</evidence>
<keyword evidence="4 7" id="KW-0812">Transmembrane</keyword>
<evidence type="ECO:0000313" key="9">
    <source>
        <dbReference type="EMBL" id="KMT23385.1"/>
    </source>
</evidence>
<dbReference type="GO" id="GO:0005886">
    <property type="term" value="C:plasma membrane"/>
    <property type="evidence" value="ECO:0007669"/>
    <property type="project" value="UniProtKB-SubCell"/>
</dbReference>
<dbReference type="EMBL" id="LFVU01000001">
    <property type="protein sequence ID" value="KMT23385.1"/>
    <property type="molecule type" value="Genomic_DNA"/>
</dbReference>
<dbReference type="STRING" id="1121307.CLCY_8c01220"/>
<dbReference type="InterPro" id="IPR032816">
    <property type="entry name" value="VTT_dom"/>
</dbReference>
<dbReference type="Pfam" id="PF09335">
    <property type="entry name" value="VTT_dom"/>
    <property type="match status" value="1"/>
</dbReference>
<dbReference type="Proteomes" id="UP000036756">
    <property type="component" value="Unassembled WGS sequence"/>
</dbReference>
<feature type="transmembrane region" description="Helical" evidence="7">
    <location>
        <begin position="65"/>
        <end position="86"/>
    </location>
</feature>
<dbReference type="PANTHER" id="PTHR30353:SF0">
    <property type="entry name" value="TRANSMEMBRANE PROTEIN"/>
    <property type="match status" value="1"/>
</dbReference>
<feature type="domain" description="VTT" evidence="8">
    <location>
        <begin position="45"/>
        <end position="166"/>
    </location>
</feature>
<name>A0A0J8DBE0_CLOCY</name>
<feature type="transmembrane region" description="Helical" evidence="7">
    <location>
        <begin position="183"/>
        <end position="201"/>
    </location>
</feature>
<evidence type="ECO:0000256" key="3">
    <source>
        <dbReference type="ARBA" id="ARBA00022475"/>
    </source>
</evidence>
<comment type="subcellular location">
    <subcellularLocation>
        <location evidence="1 7">Cell membrane</location>
        <topology evidence="1 7">Multi-pass membrane protein</topology>
    </subcellularLocation>
</comment>
<dbReference type="OrthoDB" id="9813426at2"/>
<evidence type="ECO:0000256" key="4">
    <source>
        <dbReference type="ARBA" id="ARBA00022692"/>
    </source>
</evidence>
<keyword evidence="6 7" id="KW-0472">Membrane</keyword>
<keyword evidence="3 7" id="KW-1003">Cell membrane</keyword>
<evidence type="ECO:0000256" key="2">
    <source>
        <dbReference type="ARBA" id="ARBA00010792"/>
    </source>
</evidence>
<proteinExistence type="inferred from homology"/>
<comment type="similarity">
    <text evidence="2 7">Belongs to the DedA family.</text>
</comment>
<protein>
    <submittedName>
        <fullName evidence="9">Protein DedA</fullName>
    </submittedName>
</protein>
<comment type="caution">
    <text evidence="9">The sequence shown here is derived from an EMBL/GenBank/DDBJ whole genome shotgun (WGS) entry which is preliminary data.</text>
</comment>
<sequence length="218" mass="24477">MFIINVALHFDKYIPVLIDNYGPSIYLILFLIIFCETGFVITPFLPGDSIIFACGALGASSGMNILSLSLLLTMAAILGDGINYIVGKSIGRKIIKFNTPIIKAKYIREAQKFYDKYGSKAIFLSRFVPIVRTFAPFVAGVGKMEYRKFGIYNVLGGIVWVNLFLIGGFIFGNFQIVKDNFSIVLMVIIIISVVPIFYEIIKHKMESNIKLKDKKVNY</sequence>
<keyword evidence="5 7" id="KW-1133">Transmembrane helix</keyword>
<evidence type="ECO:0000256" key="1">
    <source>
        <dbReference type="ARBA" id="ARBA00004651"/>
    </source>
</evidence>
<dbReference type="PANTHER" id="PTHR30353">
    <property type="entry name" value="INNER MEMBRANE PROTEIN DEDA-RELATED"/>
    <property type="match status" value="1"/>
</dbReference>
<dbReference type="AlphaFoldDB" id="A0A0J8DBE0"/>
<evidence type="ECO:0000259" key="8">
    <source>
        <dbReference type="Pfam" id="PF09335"/>
    </source>
</evidence>